<evidence type="ECO:0000256" key="2">
    <source>
        <dbReference type="ARBA" id="ARBA00008520"/>
    </source>
</evidence>
<feature type="chain" id="PRO_5037331127" evidence="3">
    <location>
        <begin position="27"/>
        <end position="420"/>
    </location>
</feature>
<keyword evidence="3" id="KW-0732">Signal</keyword>
<reference evidence="4 5" key="1">
    <citation type="submission" date="2016-10" db="EMBL/GenBank/DDBJ databases">
        <authorList>
            <person name="Varghese N."/>
            <person name="Submissions S."/>
        </authorList>
    </citation>
    <scope>NUCLEOTIDE SEQUENCE [LARGE SCALE GENOMIC DNA]</scope>
    <source>
        <strain evidence="4 5">FF3</strain>
    </source>
</reference>
<dbReference type="SUPFAM" id="SSF53850">
    <property type="entry name" value="Periplasmic binding protein-like II"/>
    <property type="match status" value="1"/>
</dbReference>
<dbReference type="PANTHER" id="PTHR43649:SF12">
    <property type="entry name" value="DIACETYLCHITOBIOSE BINDING PROTEIN DASA"/>
    <property type="match status" value="1"/>
</dbReference>
<gene>
    <name evidence="4" type="ORF">SAMN04487940_12732</name>
</gene>
<keyword evidence="5" id="KW-1185">Reference proteome</keyword>
<dbReference type="Proteomes" id="UP000182932">
    <property type="component" value="Unassembled WGS sequence"/>
</dbReference>
<organism evidence="4 5">
    <name type="scientific">Marinovum algicola</name>
    <dbReference type="NCBI Taxonomy" id="42444"/>
    <lineage>
        <taxon>Bacteria</taxon>
        <taxon>Pseudomonadati</taxon>
        <taxon>Pseudomonadota</taxon>
        <taxon>Alphaproteobacteria</taxon>
        <taxon>Rhodobacterales</taxon>
        <taxon>Roseobacteraceae</taxon>
        <taxon>Marinovum</taxon>
    </lineage>
</organism>
<dbReference type="CDD" id="cd13585">
    <property type="entry name" value="PBP2_TMBP_like"/>
    <property type="match status" value="1"/>
</dbReference>
<evidence type="ECO:0000256" key="1">
    <source>
        <dbReference type="ARBA" id="ARBA00004418"/>
    </source>
</evidence>
<comment type="caution">
    <text evidence="4">The sequence shown here is derived from an EMBL/GenBank/DDBJ whole genome shotgun (WGS) entry which is preliminary data.</text>
</comment>
<dbReference type="Gene3D" id="3.40.190.10">
    <property type="entry name" value="Periplasmic binding protein-like II"/>
    <property type="match status" value="1"/>
</dbReference>
<keyword evidence="4" id="KW-0813">Transport</keyword>
<protein>
    <submittedName>
        <fullName evidence="4">Multiple sugar transport system substrate-binding protein</fullName>
    </submittedName>
</protein>
<dbReference type="PANTHER" id="PTHR43649">
    <property type="entry name" value="ARABINOSE-BINDING PROTEIN-RELATED"/>
    <property type="match status" value="1"/>
</dbReference>
<dbReference type="InterPro" id="IPR006059">
    <property type="entry name" value="SBP"/>
</dbReference>
<feature type="signal peptide" evidence="3">
    <location>
        <begin position="1"/>
        <end position="26"/>
    </location>
</feature>
<evidence type="ECO:0000313" key="5">
    <source>
        <dbReference type="Proteomes" id="UP000182932"/>
    </source>
</evidence>
<dbReference type="RefSeq" id="WP_074839729.1">
    <property type="nucleotide sequence ID" value="NZ_FNYY01000027.1"/>
</dbReference>
<name>A0A975ZQS3_9RHOB</name>
<evidence type="ECO:0000313" key="4">
    <source>
        <dbReference type="EMBL" id="SEK08679.1"/>
    </source>
</evidence>
<comment type="similarity">
    <text evidence="2">Belongs to the bacterial solute-binding protein 1 family.</text>
</comment>
<sequence length="420" mass="46490">MTTLRKTAIGALLAASTMLTALPASAETLTFVSWMKDEPGYGDWWNEIIAEFEETHPGTTINMSRVSRAEYADTMFTMFAGGNPPDIVHLAAFEFQPFANEGWMEPLDARIAEEGIDLSNWAGQTTCEWEGETVCIMLLYTGFVLAYNEKIFADAGIPVPTDWDSYLHAARELRQDTDGDGILDQYGIALPFDDPASVMQEAQNFVLDTGGAWTLDGEPAFDRPEVVEGLARYKQLFTENLTPKELSSADVRQLLLEGRLAMTVDGGWINNTFRSAAPEVQQHLKITQSPFSPPLGGTSNVLGMPSDISEEKKELVWDFIALTASEKYQQRFAEWAKTPAPRPGLDYSELMAENPSFEVLAKAAADAAAANVDRLPKGLELENNEVVKVFYKVAQQMILQDLDPAEAAKRLQEQVSRIKD</sequence>
<dbReference type="InterPro" id="IPR050490">
    <property type="entry name" value="Bact_solute-bd_prot1"/>
</dbReference>
<dbReference type="GO" id="GO:0042597">
    <property type="term" value="C:periplasmic space"/>
    <property type="evidence" value="ECO:0007669"/>
    <property type="project" value="UniProtKB-SubCell"/>
</dbReference>
<keyword evidence="4" id="KW-0762">Sugar transport</keyword>
<accession>A0A975ZQS3</accession>
<proteinExistence type="inferred from homology"/>
<dbReference type="EMBL" id="FNYY01000027">
    <property type="protein sequence ID" value="SEK08679.1"/>
    <property type="molecule type" value="Genomic_DNA"/>
</dbReference>
<evidence type="ECO:0000256" key="3">
    <source>
        <dbReference type="SAM" id="SignalP"/>
    </source>
</evidence>
<comment type="subcellular location">
    <subcellularLocation>
        <location evidence="1">Periplasm</location>
    </subcellularLocation>
</comment>
<dbReference type="AlphaFoldDB" id="A0A975ZQS3"/>
<dbReference type="GeneID" id="80820821"/>
<dbReference type="Pfam" id="PF01547">
    <property type="entry name" value="SBP_bac_1"/>
    <property type="match status" value="1"/>
</dbReference>